<accession>A0A2D0AK08</accession>
<evidence type="ECO:0000256" key="1">
    <source>
        <dbReference type="SAM" id="Phobius"/>
    </source>
</evidence>
<dbReference type="Pfam" id="PF09718">
    <property type="entry name" value="Tape_meas_lam_C"/>
    <property type="match status" value="1"/>
</dbReference>
<evidence type="ECO:0000313" key="5">
    <source>
        <dbReference type="Proteomes" id="UP000198157"/>
    </source>
</evidence>
<keyword evidence="1" id="KW-0812">Transmembrane</keyword>
<dbReference type="Pfam" id="PF06791">
    <property type="entry name" value="TMP_2"/>
    <property type="match status" value="1"/>
</dbReference>
<proteinExistence type="predicted"/>
<feature type="transmembrane region" description="Helical" evidence="1">
    <location>
        <begin position="44"/>
        <end position="61"/>
    </location>
</feature>
<sequence length="853" mass="90124">MSRRSLGTLTIDVIAEIGGFASGLDKSERRTEKWRQNIEKQAKLAGVALGTAIAAGMVLIARNTVAAEREVAQLDAIIKSTGGAAGYTRQQLLDMADTLSSKSTFSGGEIVEAQTRLLSYSGILGTNIPRAMQAIIDQSARLGISVSQSAETIGRALESPSKAAAALAQQGFGAAFTKEVRGTIDELVKAGKEGEAQVMILEILEESYGGAAQAARDTFGGALLALRNTLDDLTTGNSGSLKAATNAVNDLTKVLNDPEVREGFDVIISGAVKAVSALGKLVEMGARYPGWLSGKGFLPVDQDDSLAALEARQARLKKTLGTWPGLFDGETKGKVQEEYAQLGQWIEEARAKLPKPILLDVGHATPGFVSGVTGDPAARAAAAAAAADAENRKKREAAAKVAARAAESERKALQKSFEATDIQLRRQIELFDTSTDKSAQATELQKLNFDLAETSLRDLNDEEKERLRTSAKALDQLKAVKLANEEAAKSAEFARNAQAALDNARAALAVEFVGAGEGAQARERARDLLQIEADYQKQRQALFEQYQSGDITESLYKAETQSLQSALNERLRMQQDHYRKLDELRGDWQAGMSDAWADYATKAADANQHAYDAVTGFLDTTTGDVAESIADLVKGNESLTDSVKNLVVSMGETVIDTLSRMAAQWLVYQATQKLVGEATSQSSTAALTGNAVAMSAQAAIAAYASTAAIPITGPIAAPAAAAAALAATAPYVAAVAASSGLSGMAHDGIDAVPETGTWLLQKGERVTTAATSAKLDATLERVNRDSNGGFSGPPITQEIQINGNPDNRTLELVRKAALDGAQMGYDRVKSDMARGTGISRTMRGTHNVGMKVR</sequence>
<feature type="domain" description="Bacteriophage tail tape measure N-terminal" evidence="2">
    <location>
        <begin position="44"/>
        <end position="170"/>
    </location>
</feature>
<evidence type="ECO:0000313" key="4">
    <source>
        <dbReference type="EMBL" id="OWQ54782.1"/>
    </source>
</evidence>
<gene>
    <name evidence="4" type="ORF">CEE60_07235</name>
</gene>
<name>A0A2D0AK08_STEMA</name>
<feature type="domain" description="Bacteriophage tail tape measure C-terminal" evidence="3">
    <location>
        <begin position="586"/>
        <end position="670"/>
    </location>
</feature>
<reference evidence="4 5" key="1">
    <citation type="submission" date="2017-06" db="EMBL/GenBank/DDBJ databases">
        <authorList>
            <person name="Kim H.J."/>
            <person name="Triplett B.A."/>
        </authorList>
    </citation>
    <scope>NUCLEOTIDE SEQUENCE [LARGE SCALE GENOMIC DNA]</scope>
    <source>
        <strain evidence="4 5">13146</strain>
    </source>
</reference>
<dbReference type="AlphaFoldDB" id="A0A2D0AK08"/>
<dbReference type="InterPro" id="IPR006431">
    <property type="entry name" value="Phage_tape_meas_C"/>
</dbReference>
<keyword evidence="1" id="KW-0472">Membrane</keyword>
<dbReference type="InterPro" id="IPR009628">
    <property type="entry name" value="Phage_tape_measure_N"/>
</dbReference>
<dbReference type="EMBL" id="NIVS01000016">
    <property type="protein sequence ID" value="OWQ54782.1"/>
    <property type="molecule type" value="Genomic_DNA"/>
</dbReference>
<protein>
    <submittedName>
        <fullName evidence="4">Phage tail tape measure protein</fullName>
    </submittedName>
</protein>
<dbReference type="NCBIfam" id="TIGR01541">
    <property type="entry name" value="tape_meas_lam_C"/>
    <property type="match status" value="1"/>
</dbReference>
<keyword evidence="1" id="KW-1133">Transmembrane helix</keyword>
<comment type="caution">
    <text evidence="4">The sequence shown here is derived from an EMBL/GenBank/DDBJ whole genome shotgun (WGS) entry which is preliminary data.</text>
</comment>
<dbReference type="Proteomes" id="UP000198157">
    <property type="component" value="Unassembled WGS sequence"/>
</dbReference>
<organism evidence="4 5">
    <name type="scientific">Stenotrophomonas maltophilia</name>
    <name type="common">Pseudomonas maltophilia</name>
    <name type="synonym">Xanthomonas maltophilia</name>
    <dbReference type="NCBI Taxonomy" id="40324"/>
    <lineage>
        <taxon>Bacteria</taxon>
        <taxon>Pseudomonadati</taxon>
        <taxon>Pseudomonadota</taxon>
        <taxon>Gammaproteobacteria</taxon>
        <taxon>Lysobacterales</taxon>
        <taxon>Lysobacteraceae</taxon>
        <taxon>Stenotrophomonas</taxon>
        <taxon>Stenotrophomonas maltophilia group</taxon>
    </lineage>
</organism>
<evidence type="ECO:0000259" key="3">
    <source>
        <dbReference type="Pfam" id="PF09718"/>
    </source>
</evidence>
<dbReference type="OrthoDB" id="6745079at2"/>
<evidence type="ECO:0000259" key="2">
    <source>
        <dbReference type="Pfam" id="PF06791"/>
    </source>
</evidence>